<comment type="subcellular location">
    <subcellularLocation>
        <location evidence="6">Cytoplasm</location>
    </subcellularLocation>
</comment>
<name>A0ABP8I497_9GAMM</name>
<keyword evidence="2 6" id="KW-0963">Cytoplasm</keyword>
<sequence>MSAKKVPAKQASKTNFETQLSELESIVEQLESGELPLEDALKVFEKGVKLSRQCQQMLSEAEQKVTILMDNDLMDSQEQDFDAPDE</sequence>
<protein>
    <recommendedName>
        <fullName evidence="6">Exodeoxyribonuclease 7 small subunit</fullName>
        <ecNumber evidence="6">3.1.11.6</ecNumber>
    </recommendedName>
    <alternativeName>
        <fullName evidence="6">Exodeoxyribonuclease VII small subunit</fullName>
        <shortName evidence="6">Exonuclease VII small subunit</shortName>
    </alternativeName>
</protein>
<evidence type="ECO:0000256" key="5">
    <source>
        <dbReference type="ARBA" id="ARBA00022839"/>
    </source>
</evidence>
<dbReference type="Pfam" id="PF02609">
    <property type="entry name" value="Exonuc_VII_S"/>
    <property type="match status" value="1"/>
</dbReference>
<dbReference type="PANTHER" id="PTHR34137:SF1">
    <property type="entry name" value="EXODEOXYRIBONUCLEASE 7 SMALL SUBUNIT"/>
    <property type="match status" value="1"/>
</dbReference>
<evidence type="ECO:0000313" key="7">
    <source>
        <dbReference type="EMBL" id="GAA4351084.1"/>
    </source>
</evidence>
<dbReference type="Proteomes" id="UP001501294">
    <property type="component" value="Unassembled WGS sequence"/>
</dbReference>
<comment type="subunit">
    <text evidence="6">Heterooligomer composed of large and small subunits.</text>
</comment>
<gene>
    <name evidence="6 7" type="primary">xseB</name>
    <name evidence="7" type="ORF">GCM10023150_17520</name>
</gene>
<dbReference type="PANTHER" id="PTHR34137">
    <property type="entry name" value="EXODEOXYRIBONUCLEASE 7 SMALL SUBUNIT"/>
    <property type="match status" value="1"/>
</dbReference>
<dbReference type="NCBIfam" id="NF002140">
    <property type="entry name" value="PRK00977.1-4"/>
    <property type="match status" value="1"/>
</dbReference>
<evidence type="ECO:0000313" key="8">
    <source>
        <dbReference type="Proteomes" id="UP001501294"/>
    </source>
</evidence>
<keyword evidence="3 6" id="KW-0540">Nuclease</keyword>
<dbReference type="NCBIfam" id="NF002137">
    <property type="entry name" value="PRK00977.1-1"/>
    <property type="match status" value="1"/>
</dbReference>
<evidence type="ECO:0000256" key="4">
    <source>
        <dbReference type="ARBA" id="ARBA00022801"/>
    </source>
</evidence>
<comment type="function">
    <text evidence="6">Bidirectionally degrades single-stranded DNA into large acid-insoluble oligonucleotides, which are then degraded further into small acid-soluble oligonucleotides.</text>
</comment>
<comment type="similarity">
    <text evidence="1 6">Belongs to the XseB family.</text>
</comment>
<dbReference type="InterPro" id="IPR003761">
    <property type="entry name" value="Exonuc_VII_S"/>
</dbReference>
<dbReference type="NCBIfam" id="NF002138">
    <property type="entry name" value="PRK00977.1-2"/>
    <property type="match status" value="1"/>
</dbReference>
<accession>A0ABP8I497</accession>
<dbReference type="EC" id="3.1.11.6" evidence="6"/>
<dbReference type="HAMAP" id="MF_00337">
    <property type="entry name" value="Exonuc_7_S"/>
    <property type="match status" value="1"/>
</dbReference>
<dbReference type="Gene3D" id="1.10.287.1040">
    <property type="entry name" value="Exonuclease VII, small subunit"/>
    <property type="match status" value="1"/>
</dbReference>
<dbReference type="NCBIfam" id="TIGR01280">
    <property type="entry name" value="xseB"/>
    <property type="match status" value="1"/>
</dbReference>
<proteinExistence type="inferred from homology"/>
<comment type="caution">
    <text evidence="7">The sequence shown here is derived from an EMBL/GenBank/DDBJ whole genome shotgun (WGS) entry which is preliminary data.</text>
</comment>
<organism evidence="7 8">
    <name type="scientific">Kangiella taiwanensis</name>
    <dbReference type="NCBI Taxonomy" id="1079179"/>
    <lineage>
        <taxon>Bacteria</taxon>
        <taxon>Pseudomonadati</taxon>
        <taxon>Pseudomonadota</taxon>
        <taxon>Gammaproteobacteria</taxon>
        <taxon>Kangiellales</taxon>
        <taxon>Kangiellaceae</taxon>
        <taxon>Kangiella</taxon>
    </lineage>
</organism>
<reference evidence="8" key="1">
    <citation type="journal article" date="2019" name="Int. J. Syst. Evol. Microbiol.">
        <title>The Global Catalogue of Microorganisms (GCM) 10K type strain sequencing project: providing services to taxonomists for standard genome sequencing and annotation.</title>
        <authorList>
            <consortium name="The Broad Institute Genomics Platform"/>
            <consortium name="The Broad Institute Genome Sequencing Center for Infectious Disease"/>
            <person name="Wu L."/>
            <person name="Ma J."/>
        </authorList>
    </citation>
    <scope>NUCLEOTIDE SEQUENCE [LARGE SCALE GENOMIC DNA]</scope>
    <source>
        <strain evidence="8">JCM 17727</strain>
    </source>
</reference>
<evidence type="ECO:0000256" key="2">
    <source>
        <dbReference type="ARBA" id="ARBA00022490"/>
    </source>
</evidence>
<dbReference type="SUPFAM" id="SSF116842">
    <property type="entry name" value="XseB-like"/>
    <property type="match status" value="1"/>
</dbReference>
<dbReference type="RefSeq" id="WP_223578703.1">
    <property type="nucleotide sequence ID" value="NZ_BAABFU010000002.1"/>
</dbReference>
<keyword evidence="8" id="KW-1185">Reference proteome</keyword>
<evidence type="ECO:0000256" key="6">
    <source>
        <dbReference type="HAMAP-Rule" id="MF_00337"/>
    </source>
</evidence>
<dbReference type="InterPro" id="IPR037004">
    <property type="entry name" value="Exonuc_VII_ssu_sf"/>
</dbReference>
<evidence type="ECO:0000256" key="1">
    <source>
        <dbReference type="ARBA" id="ARBA00009998"/>
    </source>
</evidence>
<keyword evidence="4 6" id="KW-0378">Hydrolase</keyword>
<evidence type="ECO:0000256" key="3">
    <source>
        <dbReference type="ARBA" id="ARBA00022722"/>
    </source>
</evidence>
<dbReference type="PIRSF" id="PIRSF006488">
    <property type="entry name" value="Exonuc_VII_S"/>
    <property type="match status" value="1"/>
</dbReference>
<dbReference type="EMBL" id="BAABFU010000002">
    <property type="protein sequence ID" value="GAA4351084.1"/>
    <property type="molecule type" value="Genomic_DNA"/>
</dbReference>
<keyword evidence="5 6" id="KW-0269">Exonuclease</keyword>
<comment type="catalytic activity">
    <reaction evidence="6">
        <text>Exonucleolytic cleavage in either 5'- to 3'- or 3'- to 5'-direction to yield nucleoside 5'-phosphates.</text>
        <dbReference type="EC" id="3.1.11.6"/>
    </reaction>
</comment>